<keyword evidence="4" id="KW-0997">Cell inner membrane</keyword>
<evidence type="ECO:0000256" key="4">
    <source>
        <dbReference type="ARBA" id="ARBA00022519"/>
    </source>
</evidence>
<sequence length="178" mass="20254">MNQIKKIVDQLHKIMVVLGQIMLVLITILTCIQVFSRYVLDFSLRWSEEVPLIMMVWFGFIALALGVKKKLHISIELFFRMFPEPVQKVVLKFVDLCILTFGVIMVVYGWQLAMVMMASTMPATKMPTGYLYIIVPISGVFVVFDSLMELLGLIENEEEAQDDEVIESLKSLSLGGKN</sequence>
<dbReference type="InterPro" id="IPR007387">
    <property type="entry name" value="TRAP_DctQ"/>
</dbReference>
<dbReference type="RefSeq" id="WP_172596236.1">
    <property type="nucleotide sequence ID" value="NZ_LR130778.1"/>
</dbReference>
<feature type="domain" description="Tripartite ATP-independent periplasmic transporters DctQ component" evidence="10">
    <location>
        <begin position="26"/>
        <end position="154"/>
    </location>
</feature>
<dbReference type="InterPro" id="IPR055348">
    <property type="entry name" value="DctQ"/>
</dbReference>
<dbReference type="GO" id="GO:0005886">
    <property type="term" value="C:plasma membrane"/>
    <property type="evidence" value="ECO:0007669"/>
    <property type="project" value="UniProtKB-SubCell"/>
</dbReference>
<keyword evidence="12" id="KW-1185">Reference proteome</keyword>
<evidence type="ECO:0000256" key="7">
    <source>
        <dbReference type="ARBA" id="ARBA00023136"/>
    </source>
</evidence>
<keyword evidence="5 9" id="KW-0812">Transmembrane</keyword>
<dbReference type="Pfam" id="PF04290">
    <property type="entry name" value="DctQ"/>
    <property type="match status" value="1"/>
</dbReference>
<name>A0A3P7PHV3_9FIRM</name>
<feature type="transmembrane region" description="Helical" evidence="9">
    <location>
        <begin position="130"/>
        <end position="148"/>
    </location>
</feature>
<keyword evidence="2" id="KW-0813">Transport</keyword>
<evidence type="ECO:0000313" key="12">
    <source>
        <dbReference type="Proteomes" id="UP000279029"/>
    </source>
</evidence>
<evidence type="ECO:0000256" key="9">
    <source>
        <dbReference type="SAM" id="Phobius"/>
    </source>
</evidence>
<dbReference type="GO" id="GO:0015740">
    <property type="term" value="P:C4-dicarboxylate transport"/>
    <property type="evidence" value="ECO:0007669"/>
    <property type="project" value="TreeGrafter"/>
</dbReference>
<evidence type="ECO:0000256" key="3">
    <source>
        <dbReference type="ARBA" id="ARBA00022475"/>
    </source>
</evidence>
<organism evidence="11 12">
    <name type="scientific">Petrocella atlantisensis</name>
    <dbReference type="NCBI Taxonomy" id="2173034"/>
    <lineage>
        <taxon>Bacteria</taxon>
        <taxon>Bacillati</taxon>
        <taxon>Bacillota</taxon>
        <taxon>Clostridia</taxon>
        <taxon>Lachnospirales</taxon>
        <taxon>Vallitaleaceae</taxon>
        <taxon>Petrocella</taxon>
    </lineage>
</organism>
<proteinExistence type="inferred from homology"/>
<evidence type="ECO:0000259" key="10">
    <source>
        <dbReference type="Pfam" id="PF04290"/>
    </source>
</evidence>
<feature type="transmembrane region" description="Helical" evidence="9">
    <location>
        <begin position="21"/>
        <end position="40"/>
    </location>
</feature>
<feature type="transmembrane region" description="Helical" evidence="9">
    <location>
        <begin position="52"/>
        <end position="68"/>
    </location>
</feature>
<evidence type="ECO:0000256" key="5">
    <source>
        <dbReference type="ARBA" id="ARBA00022692"/>
    </source>
</evidence>
<keyword evidence="3" id="KW-1003">Cell membrane</keyword>
<comment type="similarity">
    <text evidence="8">Belongs to the TRAP transporter small permease family.</text>
</comment>
<protein>
    <submittedName>
        <fullName evidence="11">TRAP transporter small permease</fullName>
    </submittedName>
</protein>
<dbReference type="Proteomes" id="UP000279029">
    <property type="component" value="Chromosome"/>
</dbReference>
<keyword evidence="6 9" id="KW-1133">Transmembrane helix</keyword>
<dbReference type="PANTHER" id="PTHR35011">
    <property type="entry name" value="2,3-DIKETO-L-GULONATE TRAP TRANSPORTER SMALL PERMEASE PROTEIN YIAM"/>
    <property type="match status" value="1"/>
</dbReference>
<evidence type="ECO:0000256" key="6">
    <source>
        <dbReference type="ARBA" id="ARBA00022989"/>
    </source>
</evidence>
<accession>A0A3P7PHV3</accession>
<comment type="subcellular location">
    <subcellularLocation>
        <location evidence="1">Cell inner membrane</location>
        <topology evidence="1">Multi-pass membrane protein</topology>
    </subcellularLocation>
</comment>
<dbReference type="EMBL" id="LR130778">
    <property type="protein sequence ID" value="VDN48498.1"/>
    <property type="molecule type" value="Genomic_DNA"/>
</dbReference>
<evidence type="ECO:0000256" key="2">
    <source>
        <dbReference type="ARBA" id="ARBA00022448"/>
    </source>
</evidence>
<reference evidence="11 12" key="1">
    <citation type="submission" date="2018-09" db="EMBL/GenBank/DDBJ databases">
        <authorList>
            <person name="Postec A."/>
        </authorList>
    </citation>
    <scope>NUCLEOTIDE SEQUENCE [LARGE SCALE GENOMIC DNA]</scope>
    <source>
        <strain evidence="11">70B-A</strain>
    </source>
</reference>
<dbReference type="GO" id="GO:0022857">
    <property type="term" value="F:transmembrane transporter activity"/>
    <property type="evidence" value="ECO:0007669"/>
    <property type="project" value="TreeGrafter"/>
</dbReference>
<evidence type="ECO:0000256" key="1">
    <source>
        <dbReference type="ARBA" id="ARBA00004429"/>
    </source>
</evidence>
<gene>
    <name evidence="11" type="ORF">PATL70BA_2598</name>
</gene>
<evidence type="ECO:0000256" key="8">
    <source>
        <dbReference type="ARBA" id="ARBA00038436"/>
    </source>
</evidence>
<keyword evidence="7 9" id="KW-0472">Membrane</keyword>
<dbReference type="AlphaFoldDB" id="A0A3P7PHV3"/>
<feature type="transmembrane region" description="Helical" evidence="9">
    <location>
        <begin position="89"/>
        <end position="110"/>
    </location>
</feature>
<evidence type="ECO:0000313" key="11">
    <source>
        <dbReference type="EMBL" id="VDN48498.1"/>
    </source>
</evidence>
<dbReference type="KEGG" id="cbar:PATL70BA_2598"/>
<dbReference type="PANTHER" id="PTHR35011:SF11">
    <property type="entry name" value="TRAP TRANSPORTER SMALL PERMEASE PROTEIN"/>
    <property type="match status" value="1"/>
</dbReference>